<evidence type="ECO:0000256" key="1">
    <source>
        <dbReference type="ARBA" id="ARBA00004196"/>
    </source>
</evidence>
<dbReference type="RefSeq" id="WP_252586112.1">
    <property type="nucleotide sequence ID" value="NZ_JAMWYS010000009.1"/>
</dbReference>
<dbReference type="InterPro" id="IPR036249">
    <property type="entry name" value="Thioredoxin-like_sf"/>
</dbReference>
<keyword evidence="3" id="KW-1015">Disulfide bond</keyword>
<dbReference type="InterPro" id="IPR013766">
    <property type="entry name" value="Thioredoxin_domain"/>
</dbReference>
<dbReference type="GO" id="GO:0016491">
    <property type="term" value="F:oxidoreductase activity"/>
    <property type="evidence" value="ECO:0007669"/>
    <property type="project" value="InterPro"/>
</dbReference>
<dbReference type="CDD" id="cd02966">
    <property type="entry name" value="TlpA_like_family"/>
    <property type="match status" value="1"/>
</dbReference>
<feature type="chain" id="PRO_5040819080" evidence="5">
    <location>
        <begin position="25"/>
        <end position="447"/>
    </location>
</feature>
<sequence>MKRILKQAVVFIVCTWMFAIPAFAVEGVKTIVKGSVKGSDVKYVQLCNRKAMRSNIVDSLNAGQFQLNLNLKEAGFYVLSSNSSNLDLYLNPGDQITINVVNGEMEMSGKGSKLNQFLYDIDKNFPYQDASATLSQIYNYRVNAINTSKNEEVIRNKALLLGNEQGEYLDKVFGPVIEYKAHGGTPDMMEVNFSDLDIHLVPEIMVYPNWNEIVTELMFAKIRSGNLKVRSINTWIADFGNAIEHPKLREEFILELINYSASNGDLTLNKEMKEALPLIKDPKNIVRLNAIKGKLSMNLNNYKSAPEGTDMSAYTFHDLNGKQVSLSDYKGKIIFIDIWNTGCRPCIAEMPFLKKMEHELKGKDVVFLSISCDYTTEVWKKFLEKRNQTDERQLIMGKKDPFFEKIGRSGIPRFVVLDKEGKMINNNCCKRPSNPLLKVYLTELLNQ</sequence>
<keyword evidence="8" id="KW-1185">Reference proteome</keyword>
<dbReference type="PANTHER" id="PTHR42852:SF6">
    <property type="entry name" value="THIOL:DISULFIDE INTERCHANGE PROTEIN DSBE"/>
    <property type="match status" value="1"/>
</dbReference>
<evidence type="ECO:0000256" key="5">
    <source>
        <dbReference type="SAM" id="SignalP"/>
    </source>
</evidence>
<dbReference type="EMBL" id="JAMWYS010000009">
    <property type="protein sequence ID" value="MCO4291876.1"/>
    <property type="molecule type" value="Genomic_DNA"/>
</dbReference>
<dbReference type="InterPro" id="IPR050553">
    <property type="entry name" value="Thioredoxin_ResA/DsbE_sf"/>
</dbReference>
<dbReference type="SUPFAM" id="SSF52833">
    <property type="entry name" value="Thioredoxin-like"/>
    <property type="match status" value="1"/>
</dbReference>
<dbReference type="Gene3D" id="3.40.30.10">
    <property type="entry name" value="Glutaredoxin"/>
    <property type="match status" value="1"/>
</dbReference>
<feature type="domain" description="Thioredoxin" evidence="6">
    <location>
        <begin position="305"/>
        <end position="447"/>
    </location>
</feature>
<name>A0A9X2F0A4_9SPHI</name>
<evidence type="ECO:0000313" key="8">
    <source>
        <dbReference type="Proteomes" id="UP001155182"/>
    </source>
</evidence>
<proteinExistence type="predicted"/>
<evidence type="ECO:0000256" key="3">
    <source>
        <dbReference type="ARBA" id="ARBA00023157"/>
    </source>
</evidence>
<dbReference type="Proteomes" id="UP001155182">
    <property type="component" value="Unassembled WGS sequence"/>
</dbReference>
<evidence type="ECO:0000256" key="2">
    <source>
        <dbReference type="ARBA" id="ARBA00022748"/>
    </source>
</evidence>
<dbReference type="GO" id="GO:0017004">
    <property type="term" value="P:cytochrome complex assembly"/>
    <property type="evidence" value="ECO:0007669"/>
    <property type="project" value="UniProtKB-KW"/>
</dbReference>
<keyword evidence="2" id="KW-0201">Cytochrome c-type biogenesis</keyword>
<accession>A0A9X2F0A4</accession>
<dbReference type="InterPro" id="IPR013740">
    <property type="entry name" value="Redoxin"/>
</dbReference>
<dbReference type="AlphaFoldDB" id="A0A9X2F0A4"/>
<dbReference type="GO" id="GO:0030313">
    <property type="term" value="C:cell envelope"/>
    <property type="evidence" value="ECO:0007669"/>
    <property type="project" value="UniProtKB-SubCell"/>
</dbReference>
<keyword evidence="5" id="KW-0732">Signal</keyword>
<evidence type="ECO:0000313" key="7">
    <source>
        <dbReference type="EMBL" id="MCO4291876.1"/>
    </source>
</evidence>
<protein>
    <submittedName>
        <fullName evidence="7">AhpC/TSA family protein</fullName>
    </submittedName>
</protein>
<gene>
    <name evidence="7" type="ORF">NF867_03260</name>
</gene>
<dbReference type="PROSITE" id="PS51352">
    <property type="entry name" value="THIOREDOXIN_2"/>
    <property type="match status" value="1"/>
</dbReference>
<feature type="signal peptide" evidence="5">
    <location>
        <begin position="1"/>
        <end position="24"/>
    </location>
</feature>
<evidence type="ECO:0000259" key="6">
    <source>
        <dbReference type="PROSITE" id="PS51352"/>
    </source>
</evidence>
<comment type="subcellular location">
    <subcellularLocation>
        <location evidence="1">Cell envelope</location>
    </subcellularLocation>
</comment>
<dbReference type="Pfam" id="PF08534">
    <property type="entry name" value="Redoxin"/>
    <property type="match status" value="1"/>
</dbReference>
<keyword evidence="4" id="KW-0676">Redox-active center</keyword>
<dbReference type="PANTHER" id="PTHR42852">
    <property type="entry name" value="THIOL:DISULFIDE INTERCHANGE PROTEIN DSBE"/>
    <property type="match status" value="1"/>
</dbReference>
<evidence type="ECO:0000256" key="4">
    <source>
        <dbReference type="ARBA" id="ARBA00023284"/>
    </source>
</evidence>
<organism evidence="7 8">
    <name type="scientific">Solitalea agri</name>
    <dbReference type="NCBI Taxonomy" id="2953739"/>
    <lineage>
        <taxon>Bacteria</taxon>
        <taxon>Pseudomonadati</taxon>
        <taxon>Bacteroidota</taxon>
        <taxon>Sphingobacteriia</taxon>
        <taxon>Sphingobacteriales</taxon>
        <taxon>Sphingobacteriaceae</taxon>
        <taxon>Solitalea</taxon>
    </lineage>
</organism>
<comment type="caution">
    <text evidence="7">The sequence shown here is derived from an EMBL/GenBank/DDBJ whole genome shotgun (WGS) entry which is preliminary data.</text>
</comment>
<reference evidence="7" key="1">
    <citation type="submission" date="2022-06" db="EMBL/GenBank/DDBJ databases">
        <title>Solitalea sp. MAHUQ-68 isolated from rhizospheric soil.</title>
        <authorList>
            <person name="Huq M.A."/>
        </authorList>
    </citation>
    <scope>NUCLEOTIDE SEQUENCE</scope>
    <source>
        <strain evidence="7">MAHUQ-68</strain>
    </source>
</reference>